<evidence type="ECO:0000256" key="1">
    <source>
        <dbReference type="SAM" id="MobiDB-lite"/>
    </source>
</evidence>
<proteinExistence type="predicted"/>
<accession>A0ABR3FTN1</accession>
<keyword evidence="2" id="KW-0472">Membrane</keyword>
<dbReference type="EMBL" id="JBAHYK010000082">
    <property type="protein sequence ID" value="KAL0578836.1"/>
    <property type="molecule type" value="Genomic_DNA"/>
</dbReference>
<sequence length="131" mass="14620">MIDLVKVFVIIGIIAGSCFFVFMTINLIFFLRSRSNDRRVEANADAEKAEGVVAEKDSPGKDDSSFNPSLMMKTRNVGAGSLTEQSVLQAPPPTYHHPPTYQCPPSWVPHVNHNYNGPAVSQQEPVYYHQR</sequence>
<dbReference type="PROSITE" id="PS51257">
    <property type="entry name" value="PROKAR_LIPOPROTEIN"/>
    <property type="match status" value="1"/>
</dbReference>
<feature type="region of interest" description="Disordered" evidence="1">
    <location>
        <begin position="40"/>
        <end position="70"/>
    </location>
</feature>
<keyword evidence="2" id="KW-0812">Transmembrane</keyword>
<reference evidence="3 4" key="1">
    <citation type="submission" date="2024-02" db="EMBL/GenBank/DDBJ databases">
        <title>A draft genome for the cacao thread blight pathogen Marasmius crinis-equi.</title>
        <authorList>
            <person name="Cohen S.P."/>
            <person name="Baruah I.K."/>
            <person name="Amoako-Attah I."/>
            <person name="Bukari Y."/>
            <person name="Meinhardt L.W."/>
            <person name="Bailey B.A."/>
        </authorList>
    </citation>
    <scope>NUCLEOTIDE SEQUENCE [LARGE SCALE GENOMIC DNA]</scope>
    <source>
        <strain evidence="3 4">GH-76</strain>
    </source>
</reference>
<keyword evidence="2" id="KW-1133">Transmembrane helix</keyword>
<organism evidence="3 4">
    <name type="scientific">Marasmius crinis-equi</name>
    <dbReference type="NCBI Taxonomy" id="585013"/>
    <lineage>
        <taxon>Eukaryota</taxon>
        <taxon>Fungi</taxon>
        <taxon>Dikarya</taxon>
        <taxon>Basidiomycota</taxon>
        <taxon>Agaricomycotina</taxon>
        <taxon>Agaricomycetes</taxon>
        <taxon>Agaricomycetidae</taxon>
        <taxon>Agaricales</taxon>
        <taxon>Marasmiineae</taxon>
        <taxon>Marasmiaceae</taxon>
        <taxon>Marasmius</taxon>
    </lineage>
</organism>
<feature type="compositionally biased region" description="Basic and acidic residues" evidence="1">
    <location>
        <begin position="40"/>
        <end position="64"/>
    </location>
</feature>
<evidence type="ECO:0000256" key="2">
    <source>
        <dbReference type="SAM" id="Phobius"/>
    </source>
</evidence>
<evidence type="ECO:0000313" key="4">
    <source>
        <dbReference type="Proteomes" id="UP001465976"/>
    </source>
</evidence>
<comment type="caution">
    <text evidence="3">The sequence shown here is derived from an EMBL/GenBank/DDBJ whole genome shotgun (WGS) entry which is preliminary data.</text>
</comment>
<feature type="transmembrane region" description="Helical" evidence="2">
    <location>
        <begin position="6"/>
        <end position="31"/>
    </location>
</feature>
<keyword evidence="4" id="KW-1185">Reference proteome</keyword>
<dbReference type="Proteomes" id="UP001465976">
    <property type="component" value="Unassembled WGS sequence"/>
</dbReference>
<protein>
    <submittedName>
        <fullName evidence="3">Uncharacterized protein</fullName>
    </submittedName>
</protein>
<gene>
    <name evidence="3" type="ORF">V5O48_003160</name>
</gene>
<name>A0ABR3FTN1_9AGAR</name>
<evidence type="ECO:0000313" key="3">
    <source>
        <dbReference type="EMBL" id="KAL0578836.1"/>
    </source>
</evidence>